<dbReference type="Pfam" id="PF12973">
    <property type="entry name" value="Cupin_7"/>
    <property type="match status" value="1"/>
</dbReference>
<evidence type="ECO:0000313" key="3">
    <source>
        <dbReference type="EMBL" id="BBJ03234.1"/>
    </source>
</evidence>
<dbReference type="SUPFAM" id="SSF51182">
    <property type="entry name" value="RmlC-like cupins"/>
    <property type="match status" value="1"/>
</dbReference>
<dbReference type="CDD" id="cd06989">
    <property type="entry name" value="cupin_DRT102"/>
    <property type="match status" value="1"/>
</dbReference>
<accession>A0A455W215</accession>
<dbReference type="InterPro" id="IPR014710">
    <property type="entry name" value="RmlC-like_jellyroll"/>
</dbReference>
<feature type="domain" description="ChrR-like cupin" evidence="2">
    <location>
        <begin position="43"/>
        <end position="114"/>
    </location>
</feature>
<dbReference type="Gene3D" id="2.60.120.10">
    <property type="entry name" value="Jelly Rolls"/>
    <property type="match status" value="1"/>
</dbReference>
<dbReference type="InterPro" id="IPR025979">
    <property type="entry name" value="ChrR-like_cupin_dom"/>
</dbReference>
<keyword evidence="1" id="KW-0732">Signal</keyword>
<feature type="chain" id="PRO_5019752967" evidence="1">
    <location>
        <begin position="35"/>
        <end position="170"/>
    </location>
</feature>
<proteinExistence type="predicted"/>
<sequence>MDIYANQHKRASNRLLALATASLVCFGLASFAQAKTPYKGEGHMMIEPSEMSWKPVASMAAGAEITVLEGDLSSGKPFTIRLRLPADYKVLPHIHPAYERVTVLSGTFHFAHGEEFRRDEAKALPTGSLAIMAPGEPMFGYAGEQGTVIQLHGTGPWGIEYLNPADDPRK</sequence>
<reference evidence="3" key="1">
    <citation type="submission" date="2019-03" db="EMBL/GenBank/DDBJ databases">
        <title>Whole genome analysis of nitrate-reducing bacteria Marinobacter hydrocarbonoclasticus YB03.</title>
        <authorList>
            <person name="Azam A.H."/>
            <person name="Yuk S.R."/>
            <person name="Kamarisima K."/>
            <person name="Miyanaga K."/>
            <person name="Tanji Y."/>
        </authorList>
    </citation>
    <scope>NUCLEOTIDE SEQUENCE</scope>
    <source>
        <strain evidence="3">YB03</strain>
    </source>
</reference>
<dbReference type="EMBL" id="AP019537">
    <property type="protein sequence ID" value="BBJ03234.1"/>
    <property type="molecule type" value="Genomic_DNA"/>
</dbReference>
<dbReference type="AlphaFoldDB" id="A0A455W215"/>
<evidence type="ECO:0000256" key="1">
    <source>
        <dbReference type="SAM" id="SignalP"/>
    </source>
</evidence>
<feature type="signal peptide" evidence="1">
    <location>
        <begin position="1"/>
        <end position="34"/>
    </location>
</feature>
<organism evidence="3">
    <name type="scientific">Marinobacter nauticus</name>
    <name type="common">Marinobacter hydrocarbonoclasticus</name>
    <name type="synonym">Marinobacter aquaeolei</name>
    <dbReference type="NCBI Taxonomy" id="2743"/>
    <lineage>
        <taxon>Bacteria</taxon>
        <taxon>Pseudomonadati</taxon>
        <taxon>Pseudomonadota</taxon>
        <taxon>Gammaproteobacteria</taxon>
        <taxon>Pseudomonadales</taxon>
        <taxon>Marinobacteraceae</taxon>
        <taxon>Marinobacter</taxon>
    </lineage>
</organism>
<protein>
    <submittedName>
        <fullName evidence="3">Cupin</fullName>
    </submittedName>
</protein>
<evidence type="ECO:0000259" key="2">
    <source>
        <dbReference type="Pfam" id="PF12973"/>
    </source>
</evidence>
<dbReference type="InterPro" id="IPR011051">
    <property type="entry name" value="RmlC_Cupin_sf"/>
</dbReference>
<gene>
    <name evidence="3" type="ORF">YBY_10820</name>
</gene>
<name>A0A455W215_MARNT</name>